<evidence type="ECO:0000313" key="3">
    <source>
        <dbReference type="Proteomes" id="UP000249016"/>
    </source>
</evidence>
<dbReference type="EMBL" id="QLII01000001">
    <property type="protein sequence ID" value="RAI78664.1"/>
    <property type="molecule type" value="Genomic_DNA"/>
</dbReference>
<reference evidence="2 3" key="1">
    <citation type="submission" date="2018-06" db="EMBL/GenBank/DDBJ databases">
        <title>Spirosoma sp. HMF3257 Genome sequencing and assembly.</title>
        <authorList>
            <person name="Kang H."/>
            <person name="Cha I."/>
            <person name="Kim H."/>
            <person name="Kang J."/>
            <person name="Joh K."/>
        </authorList>
    </citation>
    <scope>NUCLEOTIDE SEQUENCE [LARGE SCALE GENOMIC DNA]</scope>
    <source>
        <strain evidence="2 3">HMF3257</strain>
    </source>
</reference>
<evidence type="ECO:0000259" key="1">
    <source>
        <dbReference type="Pfam" id="PF18962"/>
    </source>
</evidence>
<name>A0A327NXP6_9BACT</name>
<feature type="domain" description="Secretion system C-terminal sorting" evidence="1">
    <location>
        <begin position="35"/>
        <end position="102"/>
    </location>
</feature>
<accession>A0A327NXP6</accession>
<gene>
    <name evidence="2" type="ORF">HMF3257_29865</name>
</gene>
<protein>
    <recommendedName>
        <fullName evidence="1">Secretion system C-terminal sorting domain-containing protein</fullName>
    </recommendedName>
</protein>
<dbReference type="Pfam" id="PF18962">
    <property type="entry name" value="Por_Secre_tail"/>
    <property type="match status" value="1"/>
</dbReference>
<evidence type="ECO:0000313" key="2">
    <source>
        <dbReference type="EMBL" id="RAI78664.1"/>
    </source>
</evidence>
<sequence>MTLGTGQQQQWSIVERTCTVGARVGAVEAGMAFKLWPNPARDHVLIDLSPAIGQPMGLQLNDLMGRALEQTQLEAAPAEPYRINTSQLPDGLYLIKLTPAGQAPTTLRLMIQH</sequence>
<dbReference type="InterPro" id="IPR026444">
    <property type="entry name" value="Secre_tail"/>
</dbReference>
<organism evidence="2 3">
    <name type="scientific">Spirosoma telluris</name>
    <dbReference type="NCBI Taxonomy" id="2183553"/>
    <lineage>
        <taxon>Bacteria</taxon>
        <taxon>Pseudomonadati</taxon>
        <taxon>Bacteroidota</taxon>
        <taxon>Cytophagia</taxon>
        <taxon>Cytophagales</taxon>
        <taxon>Cytophagaceae</taxon>
        <taxon>Spirosoma</taxon>
    </lineage>
</organism>
<comment type="caution">
    <text evidence="2">The sequence shown here is derived from an EMBL/GenBank/DDBJ whole genome shotgun (WGS) entry which is preliminary data.</text>
</comment>
<dbReference type="NCBIfam" id="TIGR04183">
    <property type="entry name" value="Por_Secre_tail"/>
    <property type="match status" value="1"/>
</dbReference>
<proteinExistence type="predicted"/>
<keyword evidence="3" id="KW-1185">Reference proteome</keyword>
<dbReference type="Proteomes" id="UP000249016">
    <property type="component" value="Unassembled WGS sequence"/>
</dbReference>
<dbReference type="AlphaFoldDB" id="A0A327NXP6"/>
<dbReference type="OrthoDB" id="629570at2"/>